<evidence type="ECO:0000256" key="1">
    <source>
        <dbReference type="SAM" id="SignalP"/>
    </source>
</evidence>
<gene>
    <name evidence="2" type="ORF">EVAR_54621_1</name>
</gene>
<dbReference type="Proteomes" id="UP000299102">
    <property type="component" value="Unassembled WGS sequence"/>
</dbReference>
<feature type="signal peptide" evidence="1">
    <location>
        <begin position="1"/>
        <end position="20"/>
    </location>
</feature>
<evidence type="ECO:0000313" key="3">
    <source>
        <dbReference type="Proteomes" id="UP000299102"/>
    </source>
</evidence>
<name>A0A4C1YIN5_EUMVA</name>
<comment type="caution">
    <text evidence="2">The sequence shown here is derived from an EMBL/GenBank/DDBJ whole genome shotgun (WGS) entry which is preliminary data.</text>
</comment>
<sequence>MKLQTLLLAVVALVNSQANGVDNDTYLSSYLADMWLEGADMLRILWRDCSKKIVDVKVVMDVREYFPKFVRCMKRKTLRALDRSLSTDVVPITDDVHLVRYELVDRSGNVVPSQRNETSTSWTDKEIDERDWRELAMRRMADVLKTHVIKLDFNGDTIVPEKGEKNNTSCINNINI</sequence>
<feature type="chain" id="PRO_5020038162" evidence="1">
    <location>
        <begin position="21"/>
        <end position="176"/>
    </location>
</feature>
<proteinExistence type="predicted"/>
<evidence type="ECO:0000313" key="2">
    <source>
        <dbReference type="EMBL" id="GBP75968.1"/>
    </source>
</evidence>
<protein>
    <submittedName>
        <fullName evidence="2">Uncharacterized protein</fullName>
    </submittedName>
</protein>
<dbReference type="Pfam" id="PF07898">
    <property type="entry name" value="DUF1676"/>
    <property type="match status" value="1"/>
</dbReference>
<organism evidence="2 3">
    <name type="scientific">Eumeta variegata</name>
    <name type="common">Bagworm moth</name>
    <name type="synonym">Eumeta japonica</name>
    <dbReference type="NCBI Taxonomy" id="151549"/>
    <lineage>
        <taxon>Eukaryota</taxon>
        <taxon>Metazoa</taxon>
        <taxon>Ecdysozoa</taxon>
        <taxon>Arthropoda</taxon>
        <taxon>Hexapoda</taxon>
        <taxon>Insecta</taxon>
        <taxon>Pterygota</taxon>
        <taxon>Neoptera</taxon>
        <taxon>Endopterygota</taxon>
        <taxon>Lepidoptera</taxon>
        <taxon>Glossata</taxon>
        <taxon>Ditrysia</taxon>
        <taxon>Tineoidea</taxon>
        <taxon>Psychidae</taxon>
        <taxon>Oiketicinae</taxon>
        <taxon>Eumeta</taxon>
    </lineage>
</organism>
<dbReference type="OrthoDB" id="7683472at2759"/>
<dbReference type="EMBL" id="BGZK01001269">
    <property type="protein sequence ID" value="GBP75968.1"/>
    <property type="molecule type" value="Genomic_DNA"/>
</dbReference>
<reference evidence="2 3" key="1">
    <citation type="journal article" date="2019" name="Commun. Biol.">
        <title>The bagworm genome reveals a unique fibroin gene that provides high tensile strength.</title>
        <authorList>
            <person name="Kono N."/>
            <person name="Nakamura H."/>
            <person name="Ohtoshi R."/>
            <person name="Tomita M."/>
            <person name="Numata K."/>
            <person name="Arakawa K."/>
        </authorList>
    </citation>
    <scope>NUCLEOTIDE SEQUENCE [LARGE SCALE GENOMIC DNA]</scope>
</reference>
<keyword evidence="3" id="KW-1185">Reference proteome</keyword>
<accession>A0A4C1YIN5</accession>
<keyword evidence="1" id="KW-0732">Signal</keyword>
<dbReference type="AlphaFoldDB" id="A0A4C1YIN5"/>
<dbReference type="InterPro" id="IPR012464">
    <property type="entry name" value="DUF1676"/>
</dbReference>